<name>A0A429ZDW8_9ENTE</name>
<evidence type="ECO:0000256" key="1">
    <source>
        <dbReference type="ARBA" id="ARBA00002121"/>
    </source>
</evidence>
<comment type="catalytic activity">
    <reaction evidence="13 15">
        <text>riboflavin + ATP = FMN + ADP + H(+)</text>
        <dbReference type="Rhea" id="RHEA:14357"/>
        <dbReference type="ChEBI" id="CHEBI:15378"/>
        <dbReference type="ChEBI" id="CHEBI:30616"/>
        <dbReference type="ChEBI" id="CHEBI:57986"/>
        <dbReference type="ChEBI" id="CHEBI:58210"/>
        <dbReference type="ChEBI" id="CHEBI:456216"/>
        <dbReference type="EC" id="2.7.1.26"/>
    </reaction>
</comment>
<accession>A0A429ZDW8</accession>
<evidence type="ECO:0000256" key="11">
    <source>
        <dbReference type="ARBA" id="ARBA00022840"/>
    </source>
</evidence>
<dbReference type="Proteomes" id="UP000287239">
    <property type="component" value="Unassembled WGS sequence"/>
</dbReference>
<dbReference type="GO" id="GO:0003919">
    <property type="term" value="F:FMN adenylyltransferase activity"/>
    <property type="evidence" value="ECO:0007669"/>
    <property type="project" value="UniProtKB-UniRule"/>
</dbReference>
<dbReference type="SMART" id="SM00904">
    <property type="entry name" value="Flavokinase"/>
    <property type="match status" value="1"/>
</dbReference>
<dbReference type="EC" id="2.7.7.2" evidence="15"/>
<keyword evidence="8 15" id="KW-0547">Nucleotide-binding</keyword>
<evidence type="ECO:0000259" key="16">
    <source>
        <dbReference type="SMART" id="SM00904"/>
    </source>
</evidence>
<organism evidence="17 18">
    <name type="scientific">Vagococcus salmoninarum</name>
    <dbReference type="NCBI Taxonomy" id="2739"/>
    <lineage>
        <taxon>Bacteria</taxon>
        <taxon>Bacillati</taxon>
        <taxon>Bacillota</taxon>
        <taxon>Bacilli</taxon>
        <taxon>Lactobacillales</taxon>
        <taxon>Enterococcaceae</taxon>
        <taxon>Vagococcus</taxon>
    </lineage>
</organism>
<keyword evidence="9 15" id="KW-0418">Kinase</keyword>
<dbReference type="PANTHER" id="PTHR22749:SF6">
    <property type="entry name" value="RIBOFLAVIN KINASE"/>
    <property type="match status" value="1"/>
</dbReference>
<keyword evidence="12" id="KW-0511">Multifunctional enzyme</keyword>
<evidence type="ECO:0000313" key="18">
    <source>
        <dbReference type="Proteomes" id="UP000287239"/>
    </source>
</evidence>
<gene>
    <name evidence="17" type="ORF">CBF35_13735</name>
</gene>
<evidence type="ECO:0000256" key="12">
    <source>
        <dbReference type="ARBA" id="ARBA00023268"/>
    </source>
</evidence>
<evidence type="ECO:0000256" key="2">
    <source>
        <dbReference type="ARBA" id="ARBA00004726"/>
    </source>
</evidence>
<evidence type="ECO:0000256" key="7">
    <source>
        <dbReference type="ARBA" id="ARBA00022695"/>
    </source>
</evidence>
<comment type="catalytic activity">
    <reaction evidence="14 15">
        <text>FMN + ATP + H(+) = FAD + diphosphate</text>
        <dbReference type="Rhea" id="RHEA:17237"/>
        <dbReference type="ChEBI" id="CHEBI:15378"/>
        <dbReference type="ChEBI" id="CHEBI:30616"/>
        <dbReference type="ChEBI" id="CHEBI:33019"/>
        <dbReference type="ChEBI" id="CHEBI:57692"/>
        <dbReference type="ChEBI" id="CHEBI:58210"/>
        <dbReference type="EC" id="2.7.7.2"/>
    </reaction>
</comment>
<dbReference type="GO" id="GO:0009398">
    <property type="term" value="P:FMN biosynthetic process"/>
    <property type="evidence" value="ECO:0007669"/>
    <property type="project" value="UniProtKB-UniRule"/>
</dbReference>
<evidence type="ECO:0000256" key="13">
    <source>
        <dbReference type="ARBA" id="ARBA00047880"/>
    </source>
</evidence>
<dbReference type="SUPFAM" id="SSF82114">
    <property type="entry name" value="Riboflavin kinase-like"/>
    <property type="match status" value="1"/>
</dbReference>
<comment type="function">
    <text evidence="1">Catalyzes the phosphorylation of riboflavin to FMN followed by the adenylation of FMN to FAD.</text>
</comment>
<dbReference type="EMBL" id="NGJU01000026">
    <property type="protein sequence ID" value="RST91892.1"/>
    <property type="molecule type" value="Genomic_DNA"/>
</dbReference>
<dbReference type="UniPathway" id="UPA00276">
    <property type="reaction ID" value="UER00406"/>
</dbReference>
<evidence type="ECO:0000256" key="9">
    <source>
        <dbReference type="ARBA" id="ARBA00022777"/>
    </source>
</evidence>
<dbReference type="GO" id="GO:0006747">
    <property type="term" value="P:FAD biosynthetic process"/>
    <property type="evidence" value="ECO:0007669"/>
    <property type="project" value="UniProtKB-UniRule"/>
</dbReference>
<keyword evidence="6 15" id="KW-0808">Transferase</keyword>
<dbReference type="InterPro" id="IPR014729">
    <property type="entry name" value="Rossmann-like_a/b/a_fold"/>
</dbReference>
<dbReference type="Gene3D" id="3.40.50.620">
    <property type="entry name" value="HUPs"/>
    <property type="match status" value="1"/>
</dbReference>
<comment type="caution">
    <text evidence="17">The sequence shown here is derived from an EMBL/GenBank/DDBJ whole genome shotgun (WGS) entry which is preliminary data.</text>
</comment>
<dbReference type="AlphaFoldDB" id="A0A429ZDW8"/>
<dbReference type="InterPro" id="IPR015864">
    <property type="entry name" value="FAD_synthase"/>
</dbReference>
<dbReference type="RefSeq" id="WP_126782115.1">
    <property type="nucleotide sequence ID" value="NZ_NGJU01000026.1"/>
</dbReference>
<keyword evidence="10 15" id="KW-0274">FAD</keyword>
<evidence type="ECO:0000256" key="3">
    <source>
        <dbReference type="ARBA" id="ARBA00005201"/>
    </source>
</evidence>
<comment type="pathway">
    <text evidence="3 15">Cofactor biosynthesis; FMN biosynthesis; FMN from riboflavin (ATP route): step 1/1.</text>
</comment>
<dbReference type="GO" id="GO:0009231">
    <property type="term" value="P:riboflavin biosynthetic process"/>
    <property type="evidence" value="ECO:0007669"/>
    <property type="project" value="InterPro"/>
</dbReference>
<dbReference type="Pfam" id="PF01687">
    <property type="entry name" value="Flavokinase"/>
    <property type="match status" value="1"/>
</dbReference>
<keyword evidence="18" id="KW-1185">Reference proteome</keyword>
<keyword evidence="7 15" id="KW-0548">Nucleotidyltransferase</keyword>
<dbReference type="CDD" id="cd02064">
    <property type="entry name" value="FAD_synthetase_N"/>
    <property type="match status" value="1"/>
</dbReference>
<keyword evidence="11 15" id="KW-0067">ATP-binding</keyword>
<dbReference type="GO" id="GO:0008531">
    <property type="term" value="F:riboflavin kinase activity"/>
    <property type="evidence" value="ECO:0007669"/>
    <property type="project" value="UniProtKB-UniRule"/>
</dbReference>
<feature type="domain" description="Riboflavin kinase" evidence="16">
    <location>
        <begin position="186"/>
        <end position="311"/>
    </location>
</feature>
<dbReference type="InterPro" id="IPR023468">
    <property type="entry name" value="Riboflavin_kinase"/>
</dbReference>
<dbReference type="NCBIfam" id="TIGR00083">
    <property type="entry name" value="ribF"/>
    <property type="match status" value="1"/>
</dbReference>
<dbReference type="PIRSF" id="PIRSF004491">
    <property type="entry name" value="FAD_Synth"/>
    <property type="match status" value="1"/>
</dbReference>
<dbReference type="Gene3D" id="2.40.30.30">
    <property type="entry name" value="Riboflavin kinase-like"/>
    <property type="match status" value="1"/>
</dbReference>
<comment type="pathway">
    <text evidence="2 15">Cofactor biosynthesis; FAD biosynthesis; FAD from FMN: step 1/1.</text>
</comment>
<comment type="similarity">
    <text evidence="15">Belongs to the ribF family.</text>
</comment>
<reference evidence="17 18" key="1">
    <citation type="submission" date="2017-05" db="EMBL/GenBank/DDBJ databases">
        <title>Vagococcus spp. assemblies.</title>
        <authorList>
            <person name="Gulvik C.A."/>
        </authorList>
    </citation>
    <scope>NUCLEOTIDE SEQUENCE [LARGE SCALE GENOMIC DNA]</scope>
    <source>
        <strain evidence="17 18">NCFB 2777</strain>
    </source>
</reference>
<keyword evidence="4 15" id="KW-0285">Flavoprotein</keyword>
<evidence type="ECO:0000313" key="17">
    <source>
        <dbReference type="EMBL" id="RST91892.1"/>
    </source>
</evidence>
<evidence type="ECO:0000256" key="4">
    <source>
        <dbReference type="ARBA" id="ARBA00022630"/>
    </source>
</evidence>
<dbReference type="PANTHER" id="PTHR22749">
    <property type="entry name" value="RIBOFLAVIN KINASE/FMN ADENYLYLTRANSFERASE"/>
    <property type="match status" value="1"/>
</dbReference>
<dbReference type="UniPathway" id="UPA00277">
    <property type="reaction ID" value="UER00407"/>
</dbReference>
<dbReference type="OrthoDB" id="9803667at2"/>
<dbReference type="InterPro" id="IPR002606">
    <property type="entry name" value="Riboflavin_kinase_bac"/>
</dbReference>
<proteinExistence type="inferred from homology"/>
<dbReference type="EC" id="2.7.1.26" evidence="15"/>
<evidence type="ECO:0000256" key="5">
    <source>
        <dbReference type="ARBA" id="ARBA00022643"/>
    </source>
</evidence>
<evidence type="ECO:0000256" key="8">
    <source>
        <dbReference type="ARBA" id="ARBA00022741"/>
    </source>
</evidence>
<dbReference type="InterPro" id="IPR023465">
    <property type="entry name" value="Riboflavin_kinase_dom_sf"/>
</dbReference>
<dbReference type="GO" id="GO:0005524">
    <property type="term" value="F:ATP binding"/>
    <property type="evidence" value="ECO:0007669"/>
    <property type="project" value="UniProtKB-UniRule"/>
</dbReference>
<evidence type="ECO:0000256" key="10">
    <source>
        <dbReference type="ARBA" id="ARBA00022827"/>
    </source>
</evidence>
<dbReference type="SUPFAM" id="SSF52374">
    <property type="entry name" value="Nucleotidylyl transferase"/>
    <property type="match status" value="1"/>
</dbReference>
<protein>
    <recommendedName>
        <fullName evidence="15">Riboflavin biosynthesis protein</fullName>
    </recommendedName>
    <domain>
        <recommendedName>
            <fullName evidence="15">Riboflavin kinase</fullName>
            <ecNumber evidence="15">2.7.1.26</ecNumber>
        </recommendedName>
        <alternativeName>
            <fullName evidence="15">Flavokinase</fullName>
        </alternativeName>
    </domain>
    <domain>
        <recommendedName>
            <fullName evidence="15">FMN adenylyltransferase</fullName>
            <ecNumber evidence="15">2.7.7.2</ecNumber>
        </recommendedName>
        <alternativeName>
            <fullName evidence="15">FAD pyrophosphorylase</fullName>
        </alternativeName>
        <alternativeName>
            <fullName evidence="15">FAD synthase</fullName>
        </alternativeName>
    </domain>
</protein>
<dbReference type="InterPro" id="IPR015865">
    <property type="entry name" value="Riboflavin_kinase_bac/euk"/>
</dbReference>
<dbReference type="FunFam" id="3.40.50.620:FF:000021">
    <property type="entry name" value="Riboflavin biosynthesis protein"/>
    <property type="match status" value="1"/>
</dbReference>
<evidence type="ECO:0000256" key="15">
    <source>
        <dbReference type="PIRNR" id="PIRNR004491"/>
    </source>
</evidence>
<dbReference type="FunFam" id="2.40.30.30:FF:000003">
    <property type="entry name" value="Riboflavin biosynthesis protein"/>
    <property type="match status" value="1"/>
</dbReference>
<dbReference type="GeneID" id="98569405"/>
<dbReference type="Pfam" id="PF06574">
    <property type="entry name" value="FAD_syn"/>
    <property type="match status" value="1"/>
</dbReference>
<keyword evidence="5 15" id="KW-0288">FMN</keyword>
<sequence length="316" mass="35992">MKIIEIHHPYQKELLPVEDIVLVLGFFDGVHCGHQEVIRQGKEAALAKGLKLAVMTFNQHPSIVFKKIQPETMKYLTSVEQKARHMADLGVDYLYVVEFTSAFASLAPQEFVDQYMLGLNAKVVVAGFDYTYGPREIATMANLPNYCQERFEIITVPKQMTDNKKISSTEIRELMAGGKMAEVTNYLGYVYEIEGTVVHGDARGRTLGFPTANIKVKSNIRLPRKGVYAVKIKVADTWYRGMAQIGRNITFEADRDITVEVNILDFNRDIYGEQVSVAWYHYLRDEVKFTGVEGLISQLKQDQIDTEVYFQERAQN</sequence>
<evidence type="ECO:0000256" key="6">
    <source>
        <dbReference type="ARBA" id="ARBA00022679"/>
    </source>
</evidence>
<evidence type="ECO:0000256" key="14">
    <source>
        <dbReference type="ARBA" id="ARBA00049494"/>
    </source>
</evidence>